<dbReference type="AlphaFoldDB" id="A0A0F9FHK3"/>
<feature type="domain" description="Transcription-repair-coupling factor C-terminal" evidence="1">
    <location>
        <begin position="26"/>
        <end position="126"/>
    </location>
</feature>
<dbReference type="Gene3D" id="3.90.1150.50">
    <property type="entry name" value="Transcription-repair-coupling factor, D7 domain"/>
    <property type="match status" value="1"/>
</dbReference>
<reference evidence="2" key="1">
    <citation type="journal article" date="2015" name="Nature">
        <title>Complex archaea that bridge the gap between prokaryotes and eukaryotes.</title>
        <authorList>
            <person name="Spang A."/>
            <person name="Saw J.H."/>
            <person name="Jorgensen S.L."/>
            <person name="Zaremba-Niedzwiedzka K."/>
            <person name="Martijn J."/>
            <person name="Lind A.E."/>
            <person name="van Eijk R."/>
            <person name="Schleper C."/>
            <person name="Guy L."/>
            <person name="Ettema T.J."/>
        </authorList>
    </citation>
    <scope>NUCLEOTIDE SEQUENCE</scope>
</reference>
<proteinExistence type="predicted"/>
<sequence length="178" mass="19731">YMELLTKAVAKLKGEEIVEEVEPDISLGISAYIPEEYVPDLNTRLVLYKRMAASCQPAELEELQREMADRFGPLPNLVLTLVKVMALRQRLKVLRASAAKRQAEKVRAEFSDDAPVSLEDILTLKQSLADRITLCPDRAFMICVAGLKEEELLARLDTDLASLAQICQGVPSSDIGNS</sequence>
<evidence type="ECO:0000259" key="1">
    <source>
        <dbReference type="SMART" id="SM00982"/>
    </source>
</evidence>
<protein>
    <recommendedName>
        <fullName evidence="1">Transcription-repair-coupling factor C-terminal domain-containing protein</fullName>
    </recommendedName>
</protein>
<dbReference type="EMBL" id="LAZR01032542">
    <property type="protein sequence ID" value="KKL50597.1"/>
    <property type="molecule type" value="Genomic_DNA"/>
</dbReference>
<dbReference type="SMART" id="SM00982">
    <property type="entry name" value="TRCF"/>
    <property type="match status" value="1"/>
</dbReference>
<organism evidence="2">
    <name type="scientific">marine sediment metagenome</name>
    <dbReference type="NCBI Taxonomy" id="412755"/>
    <lineage>
        <taxon>unclassified sequences</taxon>
        <taxon>metagenomes</taxon>
        <taxon>ecological metagenomes</taxon>
    </lineage>
</organism>
<evidence type="ECO:0000313" key="2">
    <source>
        <dbReference type="EMBL" id="KKL50597.1"/>
    </source>
</evidence>
<dbReference type="GO" id="GO:0006281">
    <property type="term" value="P:DNA repair"/>
    <property type="evidence" value="ECO:0007669"/>
    <property type="project" value="InterPro"/>
</dbReference>
<dbReference type="InterPro" id="IPR037235">
    <property type="entry name" value="TRCF-like_C_D7"/>
</dbReference>
<gene>
    <name evidence="2" type="ORF">LCGC14_2303920</name>
</gene>
<dbReference type="Pfam" id="PF03461">
    <property type="entry name" value="TRCF"/>
    <property type="match status" value="1"/>
</dbReference>
<name>A0A0F9FHK3_9ZZZZ</name>
<dbReference type="InterPro" id="IPR005118">
    <property type="entry name" value="TRCF_C"/>
</dbReference>
<dbReference type="SUPFAM" id="SSF143517">
    <property type="entry name" value="TRCF domain-like"/>
    <property type="match status" value="1"/>
</dbReference>
<comment type="caution">
    <text evidence="2">The sequence shown here is derived from an EMBL/GenBank/DDBJ whole genome shotgun (WGS) entry which is preliminary data.</text>
</comment>
<accession>A0A0F9FHK3</accession>
<feature type="non-terminal residue" evidence="2">
    <location>
        <position position="1"/>
    </location>
</feature>